<evidence type="ECO:0000256" key="1">
    <source>
        <dbReference type="SAM" id="Phobius"/>
    </source>
</evidence>
<protein>
    <recommendedName>
        <fullName evidence="5">IPT/TIG domain-containing protein</fullName>
    </recommendedName>
</protein>
<dbReference type="EMBL" id="CP146612">
    <property type="protein sequence ID" value="WWX25827.1"/>
    <property type="molecule type" value="Genomic_DNA"/>
</dbReference>
<proteinExistence type="predicted"/>
<accession>A0ABZ2J4J2</accession>
<dbReference type="Gene3D" id="2.60.40.10">
    <property type="entry name" value="Immunoglobulins"/>
    <property type="match status" value="4"/>
</dbReference>
<reference evidence="3 4" key="1">
    <citation type="submission" date="2024-03" db="EMBL/GenBank/DDBJ databases">
        <title>A Dehalogenimonas Isolated from Estuarine Sediments Dihaloeliminates Chlorinated Alkanes.</title>
        <authorList>
            <person name="Yang Y."/>
            <person name="Wang H."/>
        </authorList>
    </citation>
    <scope>NUCLEOTIDE SEQUENCE [LARGE SCALE GENOMIC DNA]</scope>
    <source>
        <strain evidence="3 4">W</strain>
    </source>
</reference>
<feature type="chain" id="PRO_5045938618" description="IPT/TIG domain-containing protein" evidence="2">
    <location>
        <begin position="32"/>
        <end position="697"/>
    </location>
</feature>
<keyword evidence="4" id="KW-1185">Reference proteome</keyword>
<evidence type="ECO:0000313" key="4">
    <source>
        <dbReference type="Proteomes" id="UP001375370"/>
    </source>
</evidence>
<keyword evidence="1" id="KW-0472">Membrane</keyword>
<feature type="signal peptide" evidence="2">
    <location>
        <begin position="1"/>
        <end position="31"/>
    </location>
</feature>
<dbReference type="RefSeq" id="WP_338738378.1">
    <property type="nucleotide sequence ID" value="NZ_CP146612.1"/>
</dbReference>
<dbReference type="InterPro" id="IPR014756">
    <property type="entry name" value="Ig_E-set"/>
</dbReference>
<feature type="transmembrane region" description="Helical" evidence="1">
    <location>
        <begin position="670"/>
        <end position="691"/>
    </location>
</feature>
<evidence type="ECO:0000256" key="2">
    <source>
        <dbReference type="SAM" id="SignalP"/>
    </source>
</evidence>
<sequence length="697" mass="71280">MKTKFKALFRALPVMLLATLALTATVVPVSAAISVNIVGTPSGTVYSQFTVSATEVTASTQYSIVLLQNGIERFAGNVTSDGDGNIPNSPVQVPPAPAGYHSVLLKQGSATIATASTTFTVYPSISVTPTTAPVGSQVMVNGTGYALNSLVTLTLGTTTLQPQITYLPNGSFSASFTVPPVARNTHNISAKDAFNNINVNIASLAVTPGIANITPIEGKVGDTITVTGGGFTAGGSVQLYFDTVSEANLLKTITANASTSTNPGAISTTIVIPAAARGNHNIIARDVSSTTNTPGKVYTVTPKIILTPVSGAVGSAVTVTGSGFSANTSVSFEWDGSAISGVAAVTTNATGGFTKTFNIPNATSGEHTITARDATGPAEAVYTVAAKITLNPTSGTAGSTVSVQGNGFQTIGTVSITYDNAVMTTATLTNGTFTATFTIPGGVAGNHTIMATDGLSNTATETFTSTLSATLSPITSTAAPGHVGQELTLTGTGFLPTSAITASFGTSAIGSATSDATGAFTITFKAPAVTTGNHTVTVTDGTNTRTFTFVMEGVAPAAPVLVAPDGVNKPKQPIVYEWDDVTDDSGVTYTLEVFTNAELNILILKKEGLTTSSYTATETEKLPSVSKDAPYYWRVIATDGAGNVGDPATPISFVVGFSFADLIPDDVPTWAWITIGVFVLLIAGGLGYYFYRRSYSY</sequence>
<dbReference type="SUPFAM" id="SSF81296">
    <property type="entry name" value="E set domains"/>
    <property type="match status" value="1"/>
</dbReference>
<dbReference type="InterPro" id="IPR013783">
    <property type="entry name" value="Ig-like_fold"/>
</dbReference>
<evidence type="ECO:0008006" key="5">
    <source>
        <dbReference type="Google" id="ProtNLM"/>
    </source>
</evidence>
<keyword evidence="2" id="KW-0732">Signal</keyword>
<keyword evidence="1" id="KW-0812">Transmembrane</keyword>
<gene>
    <name evidence="3" type="ORF">V8247_02320</name>
</gene>
<keyword evidence="1" id="KW-1133">Transmembrane helix</keyword>
<dbReference type="Proteomes" id="UP001375370">
    <property type="component" value="Chromosome"/>
</dbReference>
<evidence type="ECO:0000313" key="3">
    <source>
        <dbReference type="EMBL" id="WWX25827.1"/>
    </source>
</evidence>
<name>A0ABZ2J4J2_9CHLR</name>
<organism evidence="3 4">
    <name type="scientific">Candidatus Dehalogenimonas loeffleri</name>
    <dbReference type="NCBI Taxonomy" id="3127115"/>
    <lineage>
        <taxon>Bacteria</taxon>
        <taxon>Bacillati</taxon>
        <taxon>Chloroflexota</taxon>
        <taxon>Dehalococcoidia</taxon>
        <taxon>Dehalococcoidales</taxon>
        <taxon>Dehalococcoidaceae</taxon>
        <taxon>Dehalogenimonas</taxon>
    </lineage>
</organism>